<gene>
    <name evidence="5" type="ORF">COCON_G00044870</name>
</gene>
<dbReference type="InterPro" id="IPR000182">
    <property type="entry name" value="GNAT_dom"/>
</dbReference>
<dbReference type="CDD" id="cd04301">
    <property type="entry name" value="NAT_SF"/>
    <property type="match status" value="1"/>
</dbReference>
<dbReference type="InterPro" id="IPR016181">
    <property type="entry name" value="Acyl_CoA_acyltransferase"/>
</dbReference>
<reference evidence="5" key="1">
    <citation type="journal article" date="2023" name="Science">
        <title>Genome structures resolve the early diversification of teleost fishes.</title>
        <authorList>
            <person name="Parey E."/>
            <person name="Louis A."/>
            <person name="Montfort J."/>
            <person name="Bouchez O."/>
            <person name="Roques C."/>
            <person name="Iampietro C."/>
            <person name="Lluch J."/>
            <person name="Castinel A."/>
            <person name="Donnadieu C."/>
            <person name="Desvignes T."/>
            <person name="Floi Bucao C."/>
            <person name="Jouanno E."/>
            <person name="Wen M."/>
            <person name="Mejri S."/>
            <person name="Dirks R."/>
            <person name="Jansen H."/>
            <person name="Henkel C."/>
            <person name="Chen W.J."/>
            <person name="Zahm M."/>
            <person name="Cabau C."/>
            <person name="Klopp C."/>
            <person name="Thompson A.W."/>
            <person name="Robinson-Rechavi M."/>
            <person name="Braasch I."/>
            <person name="Lecointre G."/>
            <person name="Bobe J."/>
            <person name="Postlethwait J.H."/>
            <person name="Berthelot C."/>
            <person name="Roest Crollius H."/>
            <person name="Guiguen Y."/>
        </authorList>
    </citation>
    <scope>NUCLEOTIDE SEQUENCE</scope>
    <source>
        <strain evidence="5">Concon-B</strain>
    </source>
</reference>
<evidence type="ECO:0000313" key="5">
    <source>
        <dbReference type="EMBL" id="KAJ8281968.1"/>
    </source>
</evidence>
<dbReference type="Proteomes" id="UP001152803">
    <property type="component" value="Unassembled WGS sequence"/>
</dbReference>
<evidence type="ECO:0000256" key="3">
    <source>
        <dbReference type="ARBA" id="ARBA00023315"/>
    </source>
</evidence>
<keyword evidence="6" id="KW-1185">Reference proteome</keyword>
<comment type="similarity">
    <text evidence="1">Belongs to the acetyltransferase family.</text>
</comment>
<organism evidence="5 6">
    <name type="scientific">Conger conger</name>
    <name type="common">Conger eel</name>
    <name type="synonym">Muraena conger</name>
    <dbReference type="NCBI Taxonomy" id="82655"/>
    <lineage>
        <taxon>Eukaryota</taxon>
        <taxon>Metazoa</taxon>
        <taxon>Chordata</taxon>
        <taxon>Craniata</taxon>
        <taxon>Vertebrata</taxon>
        <taxon>Euteleostomi</taxon>
        <taxon>Actinopterygii</taxon>
        <taxon>Neopterygii</taxon>
        <taxon>Teleostei</taxon>
        <taxon>Anguilliformes</taxon>
        <taxon>Congridae</taxon>
        <taxon>Conger</taxon>
    </lineage>
</organism>
<dbReference type="OrthoDB" id="7305308at2759"/>
<dbReference type="PANTHER" id="PTHR10545:SF66">
    <property type="entry name" value="DIAMINE N-ACETYLTRANSFERASE 2-RELATED"/>
    <property type="match status" value="1"/>
</dbReference>
<dbReference type="GO" id="GO:0008080">
    <property type="term" value="F:N-acetyltransferase activity"/>
    <property type="evidence" value="ECO:0007669"/>
    <property type="project" value="TreeGrafter"/>
</dbReference>
<sequence length="157" mass="17980">MEFTIRAGMTEDCKDIYRMLTELSAYEKMANQVKITQRDIEQDGFSKNPFFHSLIAEVPDQHRTKEGHAKMGCVIYFYAYSTLTGRSVFMEALYVMPEFRGHGIGKALMSKVAQLGLAAGCNQLNFSVLKWNKPSLDFYHSLGCWDTTSDPEFYSMR</sequence>
<accession>A0A9Q1I530</accession>
<evidence type="ECO:0000259" key="4">
    <source>
        <dbReference type="PROSITE" id="PS51186"/>
    </source>
</evidence>
<dbReference type="SUPFAM" id="SSF55729">
    <property type="entry name" value="Acyl-CoA N-acyltransferases (Nat)"/>
    <property type="match status" value="1"/>
</dbReference>
<dbReference type="Pfam" id="PF00583">
    <property type="entry name" value="Acetyltransf_1"/>
    <property type="match status" value="1"/>
</dbReference>
<feature type="domain" description="N-acetyltransferase" evidence="4">
    <location>
        <begin position="3"/>
        <end position="157"/>
    </location>
</feature>
<keyword evidence="3" id="KW-0012">Acyltransferase</keyword>
<evidence type="ECO:0000256" key="2">
    <source>
        <dbReference type="ARBA" id="ARBA00022679"/>
    </source>
</evidence>
<dbReference type="EMBL" id="JAFJMO010000003">
    <property type="protein sequence ID" value="KAJ8281968.1"/>
    <property type="molecule type" value="Genomic_DNA"/>
</dbReference>
<protein>
    <recommendedName>
        <fullName evidence="4">N-acetyltransferase domain-containing protein</fullName>
    </recommendedName>
</protein>
<dbReference type="FunFam" id="3.40.630.30:FF:000064">
    <property type="entry name" value="GNAT family acetyltransferase"/>
    <property type="match status" value="1"/>
</dbReference>
<evidence type="ECO:0000313" key="6">
    <source>
        <dbReference type="Proteomes" id="UP001152803"/>
    </source>
</evidence>
<dbReference type="Gene3D" id="3.40.630.30">
    <property type="match status" value="1"/>
</dbReference>
<comment type="caution">
    <text evidence="5">The sequence shown here is derived from an EMBL/GenBank/DDBJ whole genome shotgun (WGS) entry which is preliminary data.</text>
</comment>
<keyword evidence="2" id="KW-0808">Transferase</keyword>
<dbReference type="AlphaFoldDB" id="A0A9Q1I530"/>
<dbReference type="InterPro" id="IPR051016">
    <property type="entry name" value="Diverse_Substrate_AcTransf"/>
</dbReference>
<name>A0A9Q1I530_CONCO</name>
<dbReference type="PROSITE" id="PS51186">
    <property type="entry name" value="GNAT"/>
    <property type="match status" value="1"/>
</dbReference>
<evidence type="ECO:0000256" key="1">
    <source>
        <dbReference type="ARBA" id="ARBA00008694"/>
    </source>
</evidence>
<proteinExistence type="inferred from homology"/>
<dbReference type="PANTHER" id="PTHR10545">
    <property type="entry name" value="DIAMINE N-ACETYLTRANSFERASE"/>
    <property type="match status" value="1"/>
</dbReference>